<dbReference type="AlphaFoldDB" id="A0A314YHF3"/>
<evidence type="ECO:0000313" key="1">
    <source>
        <dbReference type="EMBL" id="PQQ04549.1"/>
    </source>
</evidence>
<keyword evidence="2" id="KW-1185">Reference proteome</keyword>
<dbReference type="GO" id="GO:0016301">
    <property type="term" value="F:kinase activity"/>
    <property type="evidence" value="ECO:0007669"/>
    <property type="project" value="UniProtKB-KW"/>
</dbReference>
<keyword evidence="1" id="KW-0808">Transferase</keyword>
<evidence type="ECO:0000313" key="2">
    <source>
        <dbReference type="Proteomes" id="UP000250321"/>
    </source>
</evidence>
<sequence>MPLPPSVYKRLFTSSTLMNLAQALAYHKMCYEDMPLQELQATQEQQTIQNLCDTLRTILRL</sequence>
<keyword evidence="1" id="KW-0418">Kinase</keyword>
<dbReference type="EMBL" id="PJQY01001226">
    <property type="protein sequence ID" value="PQQ04549.1"/>
    <property type="molecule type" value="Genomic_DNA"/>
</dbReference>
<dbReference type="STRING" id="2094558.A0A314YHF3"/>
<accession>A0A314YHF3</accession>
<gene>
    <name evidence="1" type="ORF">Pyn_31571</name>
</gene>
<protein>
    <submittedName>
        <fullName evidence="1">Germinal center kinase 1</fullName>
    </submittedName>
</protein>
<dbReference type="OrthoDB" id="248923at2759"/>
<organism evidence="1 2">
    <name type="scientific">Prunus yedoensis var. nudiflora</name>
    <dbReference type="NCBI Taxonomy" id="2094558"/>
    <lineage>
        <taxon>Eukaryota</taxon>
        <taxon>Viridiplantae</taxon>
        <taxon>Streptophyta</taxon>
        <taxon>Embryophyta</taxon>
        <taxon>Tracheophyta</taxon>
        <taxon>Spermatophyta</taxon>
        <taxon>Magnoliopsida</taxon>
        <taxon>eudicotyledons</taxon>
        <taxon>Gunneridae</taxon>
        <taxon>Pentapetalae</taxon>
        <taxon>rosids</taxon>
        <taxon>fabids</taxon>
        <taxon>Rosales</taxon>
        <taxon>Rosaceae</taxon>
        <taxon>Amygdaloideae</taxon>
        <taxon>Amygdaleae</taxon>
        <taxon>Prunus</taxon>
    </lineage>
</organism>
<comment type="caution">
    <text evidence="1">The sequence shown here is derived from an EMBL/GenBank/DDBJ whole genome shotgun (WGS) entry which is preliminary data.</text>
</comment>
<dbReference type="Proteomes" id="UP000250321">
    <property type="component" value="Unassembled WGS sequence"/>
</dbReference>
<reference evidence="1 2" key="1">
    <citation type="submission" date="2018-02" db="EMBL/GenBank/DDBJ databases">
        <title>Draft genome of wild Prunus yedoensis var. nudiflora.</title>
        <authorList>
            <person name="Baek S."/>
            <person name="Kim J.-H."/>
            <person name="Choi K."/>
            <person name="Kim G.-B."/>
            <person name="Cho A."/>
            <person name="Jang H."/>
            <person name="Shin C.-H."/>
            <person name="Yu H.-J."/>
            <person name="Mun J.-H."/>
        </authorList>
    </citation>
    <scope>NUCLEOTIDE SEQUENCE [LARGE SCALE GENOMIC DNA]</scope>
    <source>
        <strain evidence="2">cv. Jeju island</strain>
        <tissue evidence="1">Leaf</tissue>
    </source>
</reference>
<name>A0A314YHF3_PRUYE</name>
<proteinExistence type="predicted"/>